<evidence type="ECO:0000256" key="1">
    <source>
        <dbReference type="ARBA" id="ARBA00004370"/>
    </source>
</evidence>
<comment type="function">
    <text evidence="9">Core subunit of the mitochondrial membrane respiratory chain NADH dehydrogenase (Complex I) which catalyzes electron transfer from NADH through the respiratory chain, using ubiquinone as an electron acceptor. Essential for the catalytic activity of complex I.</text>
</comment>
<evidence type="ECO:0000256" key="5">
    <source>
        <dbReference type="ARBA" id="ARBA00022692"/>
    </source>
</evidence>
<reference evidence="10" key="2">
    <citation type="journal article" date="2014" name="Mitochondrial DNA">
        <title>Complete mitochondrial genome of the monogonont rotifer, Brachionus koreanus (Rotifera, Brachionidae).</title>
        <authorList>
            <person name="Hwang D.S."/>
            <person name="Suga K."/>
            <person name="Sakakura Y."/>
            <person name="Park H.G."/>
            <person name="Hagiwara A."/>
            <person name="Rhee J.S."/>
            <person name="Lee J.S."/>
        </authorList>
    </citation>
    <scope>NUCLEOTIDE SEQUENCE</scope>
</reference>
<accession>R4J990</accession>
<protein>
    <recommendedName>
        <fullName evidence="3 9">NADH-ubiquinone oxidoreductase chain 3</fullName>
        <ecNumber evidence="9">7.1.1.2</ecNumber>
    </recommendedName>
</protein>
<dbReference type="EC" id="7.1.1.2" evidence="9"/>
<evidence type="ECO:0000256" key="4">
    <source>
        <dbReference type="ARBA" id="ARBA00022448"/>
    </source>
</evidence>
<dbReference type="GO" id="GO:0030964">
    <property type="term" value="C:NADH dehydrogenase complex"/>
    <property type="evidence" value="ECO:0007669"/>
    <property type="project" value="TreeGrafter"/>
</dbReference>
<dbReference type="PANTHER" id="PTHR11058">
    <property type="entry name" value="NADH-UBIQUINONE OXIDOREDUCTASE CHAIN 3"/>
    <property type="match status" value="1"/>
</dbReference>
<reference evidence="10" key="1">
    <citation type="submission" date="2013-02" db="EMBL/GenBank/DDBJ databases">
        <authorList>
            <person name="Lee J.-S."/>
        </authorList>
    </citation>
    <scope>NUCLEOTIDE SEQUENCE</scope>
</reference>
<name>R4J990_9BILA</name>
<evidence type="ECO:0000256" key="7">
    <source>
        <dbReference type="ARBA" id="ARBA00023136"/>
    </source>
</evidence>
<keyword evidence="9 10" id="KW-0496">Mitochondrion</keyword>
<dbReference type="InterPro" id="IPR000440">
    <property type="entry name" value="NADH_UbQ/plastoQ_OxRdtase_su3"/>
</dbReference>
<geneLocation type="mitochondrion" evidence="10"/>
<keyword evidence="9" id="KW-0679">Respiratory chain</keyword>
<evidence type="ECO:0000256" key="3">
    <source>
        <dbReference type="ARBA" id="ARBA00021007"/>
    </source>
</evidence>
<keyword evidence="9" id="KW-0520">NAD</keyword>
<keyword evidence="9" id="KW-0249">Electron transport</keyword>
<feature type="transmembrane region" description="Helical" evidence="9">
    <location>
        <begin position="85"/>
        <end position="106"/>
    </location>
</feature>
<proteinExistence type="inferred from homology"/>
<gene>
    <name evidence="10" type="primary">ND3</name>
</gene>
<evidence type="ECO:0000256" key="6">
    <source>
        <dbReference type="ARBA" id="ARBA00022989"/>
    </source>
</evidence>
<keyword evidence="9" id="KW-1278">Translocase</keyword>
<keyword evidence="6 9" id="KW-1133">Transmembrane helix</keyword>
<comment type="catalytic activity">
    <reaction evidence="8 9">
        <text>a ubiquinone + NADH + 5 H(+)(in) = a ubiquinol + NAD(+) + 4 H(+)(out)</text>
        <dbReference type="Rhea" id="RHEA:29091"/>
        <dbReference type="Rhea" id="RHEA-COMP:9565"/>
        <dbReference type="Rhea" id="RHEA-COMP:9566"/>
        <dbReference type="ChEBI" id="CHEBI:15378"/>
        <dbReference type="ChEBI" id="CHEBI:16389"/>
        <dbReference type="ChEBI" id="CHEBI:17976"/>
        <dbReference type="ChEBI" id="CHEBI:57540"/>
        <dbReference type="ChEBI" id="CHEBI:57945"/>
        <dbReference type="EC" id="7.1.1.2"/>
    </reaction>
</comment>
<dbReference type="InterPro" id="IPR038430">
    <property type="entry name" value="NDAH_ubi_oxred_su3_sf"/>
</dbReference>
<dbReference type="Pfam" id="PF00507">
    <property type="entry name" value="Oxidored_q4"/>
    <property type="match status" value="1"/>
</dbReference>
<organism evidence="10">
    <name type="scientific">Brachionus koreanus</name>
    <dbReference type="NCBI Taxonomy" id="1199090"/>
    <lineage>
        <taxon>Eukaryota</taxon>
        <taxon>Metazoa</taxon>
        <taxon>Spiralia</taxon>
        <taxon>Gnathifera</taxon>
        <taxon>Rotifera</taxon>
        <taxon>Eurotatoria</taxon>
        <taxon>Monogononta</taxon>
        <taxon>Pseudotrocha</taxon>
        <taxon>Ploima</taxon>
        <taxon>Brachionidae</taxon>
        <taxon>Brachionus</taxon>
    </lineage>
</organism>
<dbReference type="Gene3D" id="1.20.58.1610">
    <property type="entry name" value="NADH:ubiquinone/plastoquinone oxidoreductase, chain 3"/>
    <property type="match status" value="1"/>
</dbReference>
<evidence type="ECO:0000256" key="9">
    <source>
        <dbReference type="RuleBase" id="RU003640"/>
    </source>
</evidence>
<evidence type="ECO:0000313" key="10">
    <source>
        <dbReference type="EMBL" id="AGI78550.1"/>
    </source>
</evidence>
<comment type="subcellular location">
    <subcellularLocation>
        <location evidence="1">Membrane</location>
    </subcellularLocation>
    <subcellularLocation>
        <location evidence="9">Mitochondrion membrane</location>
        <topology evidence="9">Multi-pass membrane protein</topology>
    </subcellularLocation>
</comment>
<dbReference type="EMBL" id="KC603850">
    <property type="protein sequence ID" value="AGI78550.1"/>
    <property type="molecule type" value="Genomic_DNA"/>
</dbReference>
<keyword evidence="7 9" id="KW-0472">Membrane</keyword>
<evidence type="ECO:0000256" key="2">
    <source>
        <dbReference type="ARBA" id="ARBA00008472"/>
    </source>
</evidence>
<keyword evidence="9" id="KW-0830">Ubiquinone</keyword>
<dbReference type="GO" id="GO:0031966">
    <property type="term" value="C:mitochondrial membrane"/>
    <property type="evidence" value="ECO:0007669"/>
    <property type="project" value="UniProtKB-SubCell"/>
</dbReference>
<feature type="transmembrane region" description="Helical" evidence="9">
    <location>
        <begin position="57"/>
        <end position="78"/>
    </location>
</feature>
<keyword evidence="5 9" id="KW-0812">Transmembrane</keyword>
<evidence type="ECO:0000256" key="8">
    <source>
        <dbReference type="ARBA" id="ARBA00049551"/>
    </source>
</evidence>
<dbReference type="PANTHER" id="PTHR11058:SF9">
    <property type="entry name" value="NADH-UBIQUINONE OXIDOREDUCTASE CHAIN 3"/>
    <property type="match status" value="1"/>
</dbReference>
<dbReference type="AlphaFoldDB" id="R4J990"/>
<keyword evidence="4 9" id="KW-0813">Transport</keyword>
<comment type="similarity">
    <text evidence="2 9">Belongs to the complex I subunit 3 family.</text>
</comment>
<sequence length="117" mass="14022">MTMVLYMILVASTLVFLLKVVSLFLAEHSPLMREELTPYECGFEHHSMSRIPFSLRYFFLTLIFLLFDLEIVLMLFMPYIIMFDFIYISFTLLLLFLFVLYLSLIYEWSDGTLEWLS</sequence>
<dbReference type="GO" id="GO:0008137">
    <property type="term" value="F:NADH dehydrogenase (ubiquinone) activity"/>
    <property type="evidence" value="ECO:0007669"/>
    <property type="project" value="UniProtKB-UniRule"/>
</dbReference>